<dbReference type="GO" id="GO:0050538">
    <property type="term" value="F:N-carbamoyl-L-amino-acid hydrolase activity"/>
    <property type="evidence" value="ECO:0007669"/>
    <property type="project" value="UniProtKB-EC"/>
</dbReference>
<evidence type="ECO:0000313" key="6">
    <source>
        <dbReference type="Proteomes" id="UP000001880"/>
    </source>
</evidence>
<comment type="similarity">
    <text evidence="1">Belongs to the peptidase M20 family.</text>
</comment>
<feature type="binding site" evidence="3">
    <location>
        <position position="108"/>
    </location>
    <ligand>
        <name>Zn(2+)</name>
        <dbReference type="ChEBI" id="CHEBI:29105"/>
        <label>2</label>
    </ligand>
</feature>
<evidence type="ECO:0000256" key="2">
    <source>
        <dbReference type="ARBA" id="ARBA00022801"/>
    </source>
</evidence>
<dbReference type="Pfam" id="PF01546">
    <property type="entry name" value="Peptidase_M20"/>
    <property type="match status" value="1"/>
</dbReference>
<dbReference type="InterPro" id="IPR002933">
    <property type="entry name" value="Peptidase_M20"/>
</dbReference>
<dbReference type="AlphaFoldDB" id="D0LT00"/>
<protein>
    <submittedName>
        <fullName evidence="5">Amidase, hydantoinase/carbamoylase family</fullName>
        <ecNumber evidence="5">3.5.1.87</ecNumber>
    </submittedName>
</protein>
<dbReference type="GO" id="GO:0046872">
    <property type="term" value="F:metal ion binding"/>
    <property type="evidence" value="ECO:0007669"/>
    <property type="project" value="UniProtKB-KW"/>
</dbReference>
<feature type="binding site" evidence="3">
    <location>
        <position position="108"/>
    </location>
    <ligand>
        <name>Zn(2+)</name>
        <dbReference type="ChEBI" id="CHEBI:29105"/>
        <label>1</label>
    </ligand>
</feature>
<keyword evidence="3" id="KW-0862">Zinc</keyword>
<dbReference type="SUPFAM" id="SSF55031">
    <property type="entry name" value="Bacterial exopeptidase dimerisation domain"/>
    <property type="match status" value="1"/>
</dbReference>
<dbReference type="PANTHER" id="PTHR32494">
    <property type="entry name" value="ALLANTOATE DEIMINASE-RELATED"/>
    <property type="match status" value="1"/>
</dbReference>
<dbReference type="Pfam" id="PF07687">
    <property type="entry name" value="M20_dimer"/>
    <property type="match status" value="1"/>
</dbReference>
<dbReference type="CDD" id="cd03884">
    <property type="entry name" value="M20_bAS"/>
    <property type="match status" value="1"/>
</dbReference>
<evidence type="ECO:0000256" key="1">
    <source>
        <dbReference type="ARBA" id="ARBA00006153"/>
    </source>
</evidence>
<sequence>MSFAFSDLERQAIRVDGERLYRSLQDLGRIGGYYDGNLSLHGVNRMALSTADGEARRQVVSWMELAGMQVEVDSIGNFYGHLPGRDSDAAPVMMGSHIDSVPTAGIFDGCLGVLAGIEVVRTIQERELHPRRGLVVGVFTEEEGCRFGTDMLGSAVATGRIPLETAYELRDNHGLRLVDELEAIGFLGRTAARVQAPHAFLELHIEQGPLLRKREVDIGVVTGVQAISWYELTIVGRSAHAGTTPMEMRRDPGIAAARINLELRRMIDSGDYGRMRATMGVSRLVPGRINIVPGRCLATVDLRNPDDELMRAAERDLLAFFDRVSEEEQVEIQWRQTARTETVDFPPALQAHIRDAAEVLGLSQMPIISGAGHDAQEFARVCPTAMIFVPGEHDGISHNPREYSSSSQCEHGANVLLYAALALANQA</sequence>
<comment type="cofactor">
    <cofactor evidence="3">
        <name>Zn(2+)</name>
        <dbReference type="ChEBI" id="CHEBI:29105"/>
    </cofactor>
    <text evidence="3">Binds 2 Zn(2+) ions per subunit.</text>
</comment>
<keyword evidence="3" id="KW-0479">Metal-binding</keyword>
<dbReference type="EC" id="3.5.1.87" evidence="5"/>
<dbReference type="NCBIfam" id="TIGR01879">
    <property type="entry name" value="hydantase"/>
    <property type="match status" value="1"/>
</dbReference>
<dbReference type="InterPro" id="IPR036264">
    <property type="entry name" value="Bact_exopeptidase_dim_dom"/>
</dbReference>
<feature type="binding site" evidence="3">
    <location>
        <position position="143"/>
    </location>
    <ligand>
        <name>Zn(2+)</name>
        <dbReference type="ChEBI" id="CHEBI:29105"/>
        <label>2</label>
    </ligand>
</feature>
<keyword evidence="6" id="KW-1185">Reference proteome</keyword>
<dbReference type="Gene3D" id="3.30.70.360">
    <property type="match status" value="1"/>
</dbReference>
<dbReference type="STRING" id="502025.Hoch_6670"/>
<feature type="domain" description="Peptidase M20 dimerisation" evidence="4">
    <location>
        <begin position="225"/>
        <end position="324"/>
    </location>
</feature>
<dbReference type="HOGENOM" id="CLU_024588_2_1_7"/>
<dbReference type="KEGG" id="hoh:Hoch_6670"/>
<organism evidence="5 6">
    <name type="scientific">Haliangium ochraceum (strain DSM 14365 / JCM 11303 / SMP-2)</name>
    <dbReference type="NCBI Taxonomy" id="502025"/>
    <lineage>
        <taxon>Bacteria</taxon>
        <taxon>Pseudomonadati</taxon>
        <taxon>Myxococcota</taxon>
        <taxon>Polyangia</taxon>
        <taxon>Haliangiales</taxon>
        <taxon>Kofleriaceae</taxon>
        <taxon>Haliangium</taxon>
    </lineage>
</organism>
<dbReference type="OrthoDB" id="9808195at2"/>
<dbReference type="InterPro" id="IPR010158">
    <property type="entry name" value="Amidase_Cbmase"/>
</dbReference>
<gene>
    <name evidence="5" type="ordered locus">Hoch_6670</name>
</gene>
<dbReference type="eggNOG" id="COG0624">
    <property type="taxonomic scope" value="Bacteria"/>
</dbReference>
<dbReference type="Gene3D" id="3.40.630.10">
    <property type="entry name" value="Zn peptidases"/>
    <property type="match status" value="1"/>
</dbReference>
<dbReference type="InterPro" id="IPR011650">
    <property type="entry name" value="Peptidase_M20_dimer"/>
</dbReference>
<feature type="binding site" evidence="3">
    <location>
        <position position="97"/>
    </location>
    <ligand>
        <name>Zn(2+)</name>
        <dbReference type="ChEBI" id="CHEBI:29105"/>
        <label>1</label>
    </ligand>
</feature>
<evidence type="ECO:0000313" key="5">
    <source>
        <dbReference type="EMBL" id="ACY19136.1"/>
    </source>
</evidence>
<proteinExistence type="inferred from homology"/>
<evidence type="ECO:0000259" key="4">
    <source>
        <dbReference type="Pfam" id="PF07687"/>
    </source>
</evidence>
<dbReference type="Proteomes" id="UP000001880">
    <property type="component" value="Chromosome"/>
</dbReference>
<dbReference type="GO" id="GO:0016813">
    <property type="term" value="F:hydrolase activity, acting on carbon-nitrogen (but not peptide) bonds, in linear amidines"/>
    <property type="evidence" value="ECO:0007669"/>
    <property type="project" value="InterPro"/>
</dbReference>
<feature type="binding site" evidence="3">
    <location>
        <position position="398"/>
    </location>
    <ligand>
        <name>Zn(2+)</name>
        <dbReference type="ChEBI" id="CHEBI:29105"/>
        <label>2</label>
    </ligand>
</feature>
<name>D0LT00_HALO1</name>
<reference evidence="5 6" key="1">
    <citation type="journal article" date="2010" name="Stand. Genomic Sci.">
        <title>Complete genome sequence of Haliangium ochraceum type strain (SMP-2).</title>
        <authorList>
            <consortium name="US DOE Joint Genome Institute (JGI-PGF)"/>
            <person name="Ivanova N."/>
            <person name="Daum C."/>
            <person name="Lang E."/>
            <person name="Abt B."/>
            <person name="Kopitz M."/>
            <person name="Saunders E."/>
            <person name="Lapidus A."/>
            <person name="Lucas S."/>
            <person name="Glavina Del Rio T."/>
            <person name="Nolan M."/>
            <person name="Tice H."/>
            <person name="Copeland A."/>
            <person name="Cheng J.F."/>
            <person name="Chen F."/>
            <person name="Bruce D."/>
            <person name="Goodwin L."/>
            <person name="Pitluck S."/>
            <person name="Mavromatis K."/>
            <person name="Pati A."/>
            <person name="Mikhailova N."/>
            <person name="Chen A."/>
            <person name="Palaniappan K."/>
            <person name="Land M."/>
            <person name="Hauser L."/>
            <person name="Chang Y.J."/>
            <person name="Jeffries C.D."/>
            <person name="Detter J.C."/>
            <person name="Brettin T."/>
            <person name="Rohde M."/>
            <person name="Goker M."/>
            <person name="Bristow J."/>
            <person name="Markowitz V."/>
            <person name="Eisen J.A."/>
            <person name="Hugenholtz P."/>
            <person name="Kyrpides N.C."/>
            <person name="Klenk H.P."/>
        </authorList>
    </citation>
    <scope>NUCLEOTIDE SEQUENCE [LARGE SCALE GENOMIC DNA]</scope>
    <source>
        <strain evidence="6">DSM 14365 / CIP 107738 / JCM 11303 / AJ 13395 / SMP-2</strain>
    </source>
</reference>
<dbReference type="EMBL" id="CP001804">
    <property type="protein sequence ID" value="ACY19136.1"/>
    <property type="molecule type" value="Genomic_DNA"/>
</dbReference>
<dbReference type="PIRSF" id="PIRSF001235">
    <property type="entry name" value="Amidase_carbamoylase"/>
    <property type="match status" value="1"/>
</dbReference>
<evidence type="ECO:0000256" key="3">
    <source>
        <dbReference type="PIRSR" id="PIRSR001235-1"/>
    </source>
</evidence>
<keyword evidence="2 5" id="KW-0378">Hydrolase</keyword>
<feature type="binding site" evidence="3">
    <location>
        <position position="204"/>
    </location>
    <ligand>
        <name>Zn(2+)</name>
        <dbReference type="ChEBI" id="CHEBI:29105"/>
        <label>1</label>
    </ligand>
</feature>
<dbReference type="PANTHER" id="PTHR32494:SF5">
    <property type="entry name" value="ALLANTOATE AMIDOHYDROLASE"/>
    <property type="match status" value="1"/>
</dbReference>
<dbReference type="RefSeq" id="WP_012831728.1">
    <property type="nucleotide sequence ID" value="NC_013440.1"/>
</dbReference>
<dbReference type="SUPFAM" id="SSF53187">
    <property type="entry name" value="Zn-dependent exopeptidases"/>
    <property type="match status" value="1"/>
</dbReference>
<accession>D0LT00</accession>